<keyword evidence="4" id="KW-1133">Transmembrane helix</keyword>
<keyword evidence="4" id="KW-0812">Transmembrane</keyword>
<dbReference type="OrthoDB" id="7289984at2759"/>
<gene>
    <name evidence="5" type="ORF">PHJA_000212000</name>
</gene>
<keyword evidence="4" id="KW-0472">Membrane</keyword>
<protein>
    <submittedName>
        <fullName evidence="5">Carbonyl reductase [NADPH] 1</fullName>
    </submittedName>
</protein>
<evidence type="ECO:0000313" key="6">
    <source>
        <dbReference type="Proteomes" id="UP000653305"/>
    </source>
</evidence>
<accession>A0A830B0W9</accession>
<organism evidence="5 6">
    <name type="scientific">Phtheirospermum japonicum</name>
    <dbReference type="NCBI Taxonomy" id="374723"/>
    <lineage>
        <taxon>Eukaryota</taxon>
        <taxon>Viridiplantae</taxon>
        <taxon>Streptophyta</taxon>
        <taxon>Embryophyta</taxon>
        <taxon>Tracheophyta</taxon>
        <taxon>Spermatophyta</taxon>
        <taxon>Magnoliopsida</taxon>
        <taxon>eudicotyledons</taxon>
        <taxon>Gunneridae</taxon>
        <taxon>Pentapetalae</taxon>
        <taxon>asterids</taxon>
        <taxon>lamiids</taxon>
        <taxon>Lamiales</taxon>
        <taxon>Orobanchaceae</taxon>
        <taxon>Orobanchaceae incertae sedis</taxon>
        <taxon>Phtheirospermum</taxon>
    </lineage>
</organism>
<dbReference type="Proteomes" id="UP000653305">
    <property type="component" value="Unassembled WGS sequence"/>
</dbReference>
<comment type="similarity">
    <text evidence="1">Belongs to the short-chain dehydrogenases/reductases (SDR) family.</text>
</comment>
<dbReference type="GO" id="GO:0016020">
    <property type="term" value="C:membrane"/>
    <property type="evidence" value="ECO:0007669"/>
    <property type="project" value="TreeGrafter"/>
</dbReference>
<dbReference type="EMBL" id="BMAC01000022">
    <property type="protein sequence ID" value="GFP80687.1"/>
    <property type="molecule type" value="Genomic_DNA"/>
</dbReference>
<dbReference type="PANTHER" id="PTHR43490">
    <property type="entry name" value="(+)-NEOMENTHOL DEHYDROGENASE"/>
    <property type="match status" value="1"/>
</dbReference>
<proteinExistence type="inferred from homology"/>
<evidence type="ECO:0000256" key="4">
    <source>
        <dbReference type="SAM" id="Phobius"/>
    </source>
</evidence>
<dbReference type="SUPFAM" id="SSF51735">
    <property type="entry name" value="NAD(P)-binding Rossmann-fold domains"/>
    <property type="match status" value="1"/>
</dbReference>
<evidence type="ECO:0000313" key="5">
    <source>
        <dbReference type="EMBL" id="GFP80687.1"/>
    </source>
</evidence>
<evidence type="ECO:0000256" key="1">
    <source>
        <dbReference type="ARBA" id="ARBA00006484"/>
    </source>
</evidence>
<dbReference type="AlphaFoldDB" id="A0A830B0W9"/>
<evidence type="ECO:0000256" key="3">
    <source>
        <dbReference type="ARBA" id="ARBA00023002"/>
    </source>
</evidence>
<keyword evidence="6" id="KW-1185">Reference proteome</keyword>
<name>A0A830B0W9_9LAMI</name>
<keyword evidence="2" id="KW-0521">NADP</keyword>
<keyword evidence="3" id="KW-0560">Oxidoreductase</keyword>
<feature type="transmembrane region" description="Helical" evidence="4">
    <location>
        <begin position="46"/>
        <end position="68"/>
    </location>
</feature>
<dbReference type="GO" id="GO:0016491">
    <property type="term" value="F:oxidoreductase activity"/>
    <property type="evidence" value="ECO:0007669"/>
    <property type="project" value="UniProtKB-KW"/>
</dbReference>
<comment type="caution">
    <text evidence="5">The sequence shown here is derived from an EMBL/GenBank/DDBJ whole genome shotgun (WGS) entry which is preliminary data.</text>
</comment>
<sequence>MSRETVVGEEAAKVLQEGGLNVVFHQLDIINPPSIETFVEWVKTDYGGIDILVTFLSAFNINLFFVFLMY</sequence>
<evidence type="ECO:0000256" key="2">
    <source>
        <dbReference type="ARBA" id="ARBA00022857"/>
    </source>
</evidence>
<dbReference type="Gene3D" id="3.40.50.720">
    <property type="entry name" value="NAD(P)-binding Rossmann-like Domain"/>
    <property type="match status" value="1"/>
</dbReference>
<dbReference type="PANTHER" id="PTHR43490:SF99">
    <property type="entry name" value="SHORT-CHAIN DEHYDROGENASE_REDUCTASE"/>
    <property type="match status" value="1"/>
</dbReference>
<dbReference type="InterPro" id="IPR036291">
    <property type="entry name" value="NAD(P)-bd_dom_sf"/>
</dbReference>
<reference evidence="5" key="1">
    <citation type="submission" date="2020-07" db="EMBL/GenBank/DDBJ databases">
        <title>Ethylene signaling mediates host invasion by parasitic plants.</title>
        <authorList>
            <person name="Yoshida S."/>
        </authorList>
    </citation>
    <scope>NUCLEOTIDE SEQUENCE</scope>
    <source>
        <strain evidence="5">Okayama</strain>
    </source>
</reference>